<dbReference type="InterPro" id="IPR051694">
    <property type="entry name" value="Immunoregulatory_rcpt-like"/>
</dbReference>
<feature type="compositionally biased region" description="Polar residues" evidence="5">
    <location>
        <begin position="605"/>
        <end position="617"/>
    </location>
</feature>
<feature type="region of interest" description="Disordered" evidence="5">
    <location>
        <begin position="568"/>
        <end position="617"/>
    </location>
</feature>
<feature type="region of interest" description="Disordered" evidence="5">
    <location>
        <begin position="238"/>
        <end position="283"/>
    </location>
</feature>
<keyword evidence="4 6" id="KW-0472">Membrane</keyword>
<organism evidence="7 8">
    <name type="scientific">Owenia fusiformis</name>
    <name type="common">Polychaete worm</name>
    <dbReference type="NCBI Taxonomy" id="6347"/>
    <lineage>
        <taxon>Eukaryota</taxon>
        <taxon>Metazoa</taxon>
        <taxon>Spiralia</taxon>
        <taxon>Lophotrochozoa</taxon>
        <taxon>Annelida</taxon>
        <taxon>Polychaeta</taxon>
        <taxon>Sedentaria</taxon>
        <taxon>Canalipalpata</taxon>
        <taxon>Sabellida</taxon>
        <taxon>Oweniida</taxon>
        <taxon>Oweniidae</taxon>
        <taxon>Owenia</taxon>
    </lineage>
</organism>
<dbReference type="PANTHER" id="PTHR15549:SF30">
    <property type="entry name" value="MID2 DOMAIN-CONTAINING PROTEIN"/>
    <property type="match status" value="1"/>
</dbReference>
<keyword evidence="8" id="KW-1185">Reference proteome</keyword>
<dbReference type="PANTHER" id="PTHR15549">
    <property type="entry name" value="PAIRED IMMUNOGLOBULIN-LIKE TYPE 2 RECEPTOR"/>
    <property type="match status" value="1"/>
</dbReference>
<accession>A0A8J1TVA8</accession>
<evidence type="ECO:0000256" key="6">
    <source>
        <dbReference type="SAM" id="Phobius"/>
    </source>
</evidence>
<sequence length="617" mass="66956">METGVKEPLELTTKEPITPPILTSLTNKVKSNSTDAIQNKKANEVSTMSDDIDNINIEDGVLKADSVNATDVADRMAKSKGDVTTESTISTDVKSDGVKAIMIHTRSPIKEEPGSILETKSPGVRDVDGVVTTATTQPETPSPVTTIQALEPTIKLIRPSMNSTNVEQLTVQPLNREHSKTEPKTIVPSTTEKLTTESTIEQTTPTVEPTTVSTAIEKTTASSTIELTTAPATIEQTTPTTIEPSTKPSTIEPTSEPSTIEPTTKPSTIDPTTKPSTIEPTTKTSIVVPTTKPSTIEPTTTVISTESKVTPTVIKLTTTSEATKPVTSKATPKPIKPSTTEKLIPEKSTTSYIETTHLTTVEPPFNLGKAIGDGFQKKDPLVIGITAGAGVLVLVILILVIVCICRCRRRRRGQPKLRQTNRHDIARGSIDDIFRDKGYTRLAHKENNANGNQSNTIEMSPLLRNRSVMNRSVMNRDALKATGQTFLGNDSTSPDLHNHSGDDPTSPLTTPNDIESPSDLSTKPDILDPNIYEVDLSTEDLNLESANHVPTRNGDIENSPFIVVNENNPFNANNNKPRSYIRDSNPVGEDEDSNPFDNAPRPNPFRTSRTVSDYQYE</sequence>
<evidence type="ECO:0000256" key="1">
    <source>
        <dbReference type="ARBA" id="ARBA00004167"/>
    </source>
</evidence>
<evidence type="ECO:0000256" key="5">
    <source>
        <dbReference type="SAM" id="MobiDB-lite"/>
    </source>
</evidence>
<feature type="compositionally biased region" description="Polar residues" evidence="5">
    <location>
        <begin position="21"/>
        <end position="37"/>
    </location>
</feature>
<feature type="region of interest" description="Disordered" evidence="5">
    <location>
        <begin position="484"/>
        <end position="527"/>
    </location>
</feature>
<keyword evidence="2 6" id="KW-0812">Transmembrane</keyword>
<protein>
    <submittedName>
        <fullName evidence="7">Uncharacterized protein</fullName>
    </submittedName>
</protein>
<evidence type="ECO:0000313" key="7">
    <source>
        <dbReference type="EMBL" id="CAH1795773.1"/>
    </source>
</evidence>
<evidence type="ECO:0000256" key="2">
    <source>
        <dbReference type="ARBA" id="ARBA00022692"/>
    </source>
</evidence>
<gene>
    <name evidence="7" type="ORF">OFUS_LOCUS20266</name>
</gene>
<comment type="subcellular location">
    <subcellularLocation>
        <location evidence="1">Membrane</location>
        <topology evidence="1">Single-pass membrane protein</topology>
    </subcellularLocation>
</comment>
<evidence type="ECO:0000256" key="3">
    <source>
        <dbReference type="ARBA" id="ARBA00022989"/>
    </source>
</evidence>
<proteinExistence type="predicted"/>
<evidence type="ECO:0000313" key="8">
    <source>
        <dbReference type="Proteomes" id="UP000749559"/>
    </source>
</evidence>
<feature type="compositionally biased region" description="Low complexity" evidence="5">
    <location>
        <begin position="196"/>
        <end position="210"/>
    </location>
</feature>
<dbReference type="EMBL" id="CAIIXF020000010">
    <property type="protein sequence ID" value="CAH1795773.1"/>
    <property type="molecule type" value="Genomic_DNA"/>
</dbReference>
<feature type="compositionally biased region" description="Basic and acidic residues" evidence="5">
    <location>
        <begin position="1"/>
        <end position="13"/>
    </location>
</feature>
<evidence type="ECO:0000256" key="4">
    <source>
        <dbReference type="ARBA" id="ARBA00023136"/>
    </source>
</evidence>
<feature type="compositionally biased region" description="Polar residues" evidence="5">
    <location>
        <begin position="270"/>
        <end position="283"/>
    </location>
</feature>
<dbReference type="GO" id="GO:0016020">
    <property type="term" value="C:membrane"/>
    <property type="evidence" value="ECO:0007669"/>
    <property type="project" value="UniProtKB-SubCell"/>
</dbReference>
<dbReference type="GO" id="GO:0071944">
    <property type="term" value="C:cell periphery"/>
    <property type="evidence" value="ECO:0007669"/>
    <property type="project" value="UniProtKB-ARBA"/>
</dbReference>
<reference evidence="7" key="1">
    <citation type="submission" date="2022-03" db="EMBL/GenBank/DDBJ databases">
        <authorList>
            <person name="Martin C."/>
        </authorList>
    </citation>
    <scope>NUCLEOTIDE SEQUENCE</scope>
</reference>
<comment type="caution">
    <text evidence="7">The sequence shown here is derived from an EMBL/GenBank/DDBJ whole genome shotgun (WGS) entry which is preliminary data.</text>
</comment>
<feature type="region of interest" description="Disordered" evidence="5">
    <location>
        <begin position="1"/>
        <end position="42"/>
    </location>
</feature>
<keyword evidence="3 6" id="KW-1133">Transmembrane helix</keyword>
<name>A0A8J1TVA8_OWEFU</name>
<dbReference type="Proteomes" id="UP000749559">
    <property type="component" value="Unassembled WGS sequence"/>
</dbReference>
<feature type="compositionally biased region" description="Low complexity" evidence="5">
    <location>
        <begin position="238"/>
        <end position="269"/>
    </location>
</feature>
<feature type="transmembrane region" description="Helical" evidence="6">
    <location>
        <begin position="381"/>
        <end position="405"/>
    </location>
</feature>
<feature type="region of interest" description="Disordered" evidence="5">
    <location>
        <begin position="172"/>
        <end position="210"/>
    </location>
</feature>
<dbReference type="AlphaFoldDB" id="A0A8J1TVA8"/>
<feature type="compositionally biased region" description="Polar residues" evidence="5">
    <location>
        <begin position="506"/>
        <end position="521"/>
    </location>
</feature>
<feature type="compositionally biased region" description="Polar residues" evidence="5">
    <location>
        <begin position="484"/>
        <end position="495"/>
    </location>
</feature>